<keyword evidence="1" id="KW-0812">Transmembrane</keyword>
<gene>
    <name evidence="2" type="ORF">SOASR030_03850</name>
</gene>
<dbReference type="Proteomes" id="UP001058124">
    <property type="component" value="Unassembled WGS sequence"/>
</dbReference>
<name>A0AAV5MYC3_9GAMM</name>
<feature type="transmembrane region" description="Helical" evidence="1">
    <location>
        <begin position="12"/>
        <end position="33"/>
    </location>
</feature>
<dbReference type="AlphaFoldDB" id="A0AAV5MYC3"/>
<protein>
    <submittedName>
        <fullName evidence="2">Uncharacterized protein</fullName>
    </submittedName>
</protein>
<sequence>MEGKKGGKLASWHVALTVVVALIAFGKLGARLYQEHVVEPRQREEARNSGMNLVYQMMQARYDYVDSVLERVNKKVSGEDKAKEGSYIESIVRNGEDIVLTSVQMEPMEQEELEHIKADFEKVKKSTLEETLPDACNKEGFFRRFIDDKFNLTMVTKDNNKKEIMSYTIAKSDCERLESEAVAVPEKG</sequence>
<evidence type="ECO:0000256" key="1">
    <source>
        <dbReference type="SAM" id="Phobius"/>
    </source>
</evidence>
<comment type="caution">
    <text evidence="2">The sequence shown here is derived from an EMBL/GenBank/DDBJ whole genome shotgun (WGS) entry which is preliminary data.</text>
</comment>
<keyword evidence="1" id="KW-1133">Transmembrane helix</keyword>
<evidence type="ECO:0000313" key="2">
    <source>
        <dbReference type="EMBL" id="GKX54273.1"/>
    </source>
</evidence>
<dbReference type="RefSeq" id="WP_027272855.1">
    <property type="nucleotide sequence ID" value="NZ_BRLH01000001.1"/>
</dbReference>
<organism evidence="2 3">
    <name type="scientific">Leminorella grimontii</name>
    <dbReference type="NCBI Taxonomy" id="82981"/>
    <lineage>
        <taxon>Bacteria</taxon>
        <taxon>Pseudomonadati</taxon>
        <taxon>Pseudomonadota</taxon>
        <taxon>Gammaproteobacteria</taxon>
        <taxon>Enterobacterales</taxon>
        <taxon>Budviciaceae</taxon>
        <taxon>Leminorella</taxon>
    </lineage>
</organism>
<reference evidence="2" key="1">
    <citation type="submission" date="2022-06" db="EMBL/GenBank/DDBJ databases">
        <title>Draft genome sequences of Leminorella grimontii str. JCM5902.</title>
        <authorList>
            <person name="Wakabayashi Y."/>
            <person name="Kojima K."/>
        </authorList>
    </citation>
    <scope>NUCLEOTIDE SEQUENCE</scope>
    <source>
        <strain evidence="2">JCM 5902</strain>
    </source>
</reference>
<keyword evidence="3" id="KW-1185">Reference proteome</keyword>
<accession>A0AAV5MYC3</accession>
<proteinExistence type="predicted"/>
<evidence type="ECO:0000313" key="3">
    <source>
        <dbReference type="Proteomes" id="UP001058124"/>
    </source>
</evidence>
<dbReference type="EMBL" id="BRLH01000001">
    <property type="protein sequence ID" value="GKX54273.1"/>
    <property type="molecule type" value="Genomic_DNA"/>
</dbReference>
<keyword evidence="1" id="KW-0472">Membrane</keyword>